<evidence type="ECO:0000256" key="1">
    <source>
        <dbReference type="ARBA" id="ARBA00010164"/>
    </source>
</evidence>
<evidence type="ECO:0000259" key="5">
    <source>
        <dbReference type="Pfam" id="PF13657"/>
    </source>
</evidence>
<evidence type="ECO:0000256" key="2">
    <source>
        <dbReference type="ARBA" id="ARBA00022679"/>
    </source>
</evidence>
<dbReference type="Pfam" id="PF07804">
    <property type="entry name" value="HipA_C"/>
    <property type="match status" value="1"/>
</dbReference>
<dbReference type="PANTHER" id="PTHR37419:SF8">
    <property type="entry name" value="TOXIN YJJJ"/>
    <property type="match status" value="1"/>
</dbReference>
<evidence type="ECO:0000256" key="3">
    <source>
        <dbReference type="ARBA" id="ARBA00022777"/>
    </source>
</evidence>
<dbReference type="RefSeq" id="WP_106989274.1">
    <property type="nucleotide sequence ID" value="NZ_KZ679084.1"/>
</dbReference>
<dbReference type="Pfam" id="PF13657">
    <property type="entry name" value="Couple_hipA"/>
    <property type="match status" value="1"/>
</dbReference>
<keyword evidence="3" id="KW-0418">Kinase</keyword>
<accession>A0A2P6MBM6</accession>
<name>A0A2P6MBM6_9GAMM</name>
<comment type="similarity">
    <text evidence="1">Belongs to the HipA Ser/Thr kinase family.</text>
</comment>
<reference evidence="6 7" key="1">
    <citation type="submission" date="2018-03" db="EMBL/GenBank/DDBJ databases">
        <title>Arenimonas caeni sp. nov., isolated from activated sludge.</title>
        <authorList>
            <person name="Liu H."/>
        </authorList>
    </citation>
    <scope>NUCLEOTIDE SEQUENCE [LARGE SCALE GENOMIC DNA]</scope>
    <source>
        <strain evidence="7">z29</strain>
    </source>
</reference>
<keyword evidence="2" id="KW-0808">Transferase</keyword>
<dbReference type="PANTHER" id="PTHR37419">
    <property type="entry name" value="SERINE/THREONINE-PROTEIN KINASE TOXIN HIPA"/>
    <property type="match status" value="1"/>
</dbReference>
<evidence type="ECO:0000313" key="7">
    <source>
        <dbReference type="Proteomes" id="UP000241736"/>
    </source>
</evidence>
<dbReference type="Proteomes" id="UP000241736">
    <property type="component" value="Unassembled WGS sequence"/>
</dbReference>
<dbReference type="AlphaFoldDB" id="A0A2P6MBM6"/>
<proteinExistence type="inferred from homology"/>
<dbReference type="GO" id="GO:0004674">
    <property type="term" value="F:protein serine/threonine kinase activity"/>
    <property type="evidence" value="ECO:0007669"/>
    <property type="project" value="TreeGrafter"/>
</dbReference>
<feature type="domain" description="HipA-like C-terminal" evidence="4">
    <location>
        <begin position="157"/>
        <end position="365"/>
    </location>
</feature>
<dbReference type="InterPro" id="IPR017508">
    <property type="entry name" value="HipA_N1"/>
</dbReference>
<dbReference type="OrthoDB" id="9805913at2"/>
<feature type="domain" description="HipA N-terminal subdomain 1" evidence="5">
    <location>
        <begin position="17"/>
        <end position="107"/>
    </location>
</feature>
<dbReference type="InterPro" id="IPR052028">
    <property type="entry name" value="HipA_Ser/Thr_kinase"/>
</dbReference>
<keyword evidence="7" id="KW-1185">Reference proteome</keyword>
<dbReference type="EMBL" id="PVLF01000002">
    <property type="protein sequence ID" value="PRH83395.1"/>
    <property type="molecule type" value="Genomic_DNA"/>
</dbReference>
<evidence type="ECO:0008006" key="8">
    <source>
        <dbReference type="Google" id="ProtNLM"/>
    </source>
</evidence>
<dbReference type="InterPro" id="IPR012893">
    <property type="entry name" value="HipA-like_C"/>
</dbReference>
<evidence type="ECO:0000259" key="4">
    <source>
        <dbReference type="Pfam" id="PF07804"/>
    </source>
</evidence>
<dbReference type="GO" id="GO:0005829">
    <property type="term" value="C:cytosol"/>
    <property type="evidence" value="ECO:0007669"/>
    <property type="project" value="TreeGrafter"/>
</dbReference>
<comment type="caution">
    <text evidence="6">The sequence shown here is derived from an EMBL/GenBank/DDBJ whole genome shotgun (WGS) entry which is preliminary data.</text>
</comment>
<sequence>MRLYLWAPLGGQWQVAARLDWARGVGAFRYAPTWLETAGAYPLDPLNLPLEDAERVIEDNKGIPGVLSDAGPDRWGRRLIERLAQRPPRDEAEWVLATAGSGSGAVRASLSRTALAPVRTPYAQVTLEQLEEASRTLAEGGFPPPPLYEILCVQSGALGGARPKAAMSIDGREVIAKFQQPQHDTVDVPKVEAACLALARRSGIDAINATLVTVHGRSVLLVDRFDRRGGEPVHYLSARSLLNVYRASERDTVAPAGRATYAAMAAAARRIGVEGAGPELFRRMAFNYAIGNTDDHLQNHGFLFDGAWRLAPAFDLVAQGGESLAIGAGRQGRVRTRGNVLSGAGDFGLKPREAEALLEQAIQAASGLGDELHRLAMPAGERAQVLQRLCAEAQR</sequence>
<dbReference type="Gene3D" id="1.10.1070.20">
    <property type="match status" value="1"/>
</dbReference>
<organism evidence="6 7">
    <name type="scientific">Arenimonas caeni</name>
    <dbReference type="NCBI Taxonomy" id="2058085"/>
    <lineage>
        <taxon>Bacteria</taxon>
        <taxon>Pseudomonadati</taxon>
        <taxon>Pseudomonadota</taxon>
        <taxon>Gammaproteobacteria</taxon>
        <taxon>Lysobacterales</taxon>
        <taxon>Lysobacteraceae</taxon>
        <taxon>Arenimonas</taxon>
    </lineage>
</organism>
<evidence type="ECO:0000313" key="6">
    <source>
        <dbReference type="EMBL" id="PRH83395.1"/>
    </source>
</evidence>
<protein>
    <recommendedName>
        <fullName evidence="8">Type II toxin-antitoxin system HipA family toxin</fullName>
    </recommendedName>
</protein>
<gene>
    <name evidence="6" type="ORF">C6N40_01730</name>
</gene>